<feature type="transmembrane region" description="Helical" evidence="12">
    <location>
        <begin position="7"/>
        <end position="24"/>
    </location>
</feature>
<dbReference type="GO" id="GO:0070069">
    <property type="term" value="C:cytochrome complex"/>
    <property type="evidence" value="ECO:0007669"/>
    <property type="project" value="TreeGrafter"/>
</dbReference>
<evidence type="ECO:0000313" key="13">
    <source>
        <dbReference type="EMBL" id="RZS61916.1"/>
    </source>
</evidence>
<evidence type="ECO:0000256" key="12">
    <source>
        <dbReference type="SAM" id="Phobius"/>
    </source>
</evidence>
<keyword evidence="3" id="KW-0813">Transport</keyword>
<keyword evidence="11 12" id="KW-0472">Membrane</keyword>
<keyword evidence="7" id="KW-0479">Metal-binding</keyword>
<dbReference type="GO" id="GO:0019646">
    <property type="term" value="P:aerobic electron transport chain"/>
    <property type="evidence" value="ECO:0007669"/>
    <property type="project" value="TreeGrafter"/>
</dbReference>
<evidence type="ECO:0000256" key="10">
    <source>
        <dbReference type="ARBA" id="ARBA00023004"/>
    </source>
</evidence>
<keyword evidence="10" id="KW-0408">Iron</keyword>
<proteinExistence type="inferred from homology"/>
<dbReference type="Proteomes" id="UP000293852">
    <property type="component" value="Unassembled WGS sequence"/>
</dbReference>
<dbReference type="OrthoDB" id="9776710at2"/>
<reference evidence="13 14" key="1">
    <citation type="submission" date="2019-02" db="EMBL/GenBank/DDBJ databases">
        <title>Sequencing the genomes of 1000 actinobacteria strains.</title>
        <authorList>
            <person name="Klenk H.-P."/>
        </authorList>
    </citation>
    <scope>NUCLEOTIDE SEQUENCE [LARGE SCALE GENOMIC DNA]</scope>
    <source>
        <strain evidence="13 14">DSM 16932</strain>
    </source>
</reference>
<name>A0A4Q7M229_9MICO</name>
<evidence type="ECO:0000256" key="9">
    <source>
        <dbReference type="ARBA" id="ARBA00022989"/>
    </source>
</evidence>
<feature type="transmembrane region" description="Helical" evidence="12">
    <location>
        <begin position="206"/>
        <end position="227"/>
    </location>
</feature>
<evidence type="ECO:0000256" key="8">
    <source>
        <dbReference type="ARBA" id="ARBA00022982"/>
    </source>
</evidence>
<evidence type="ECO:0000256" key="5">
    <source>
        <dbReference type="ARBA" id="ARBA00022617"/>
    </source>
</evidence>
<evidence type="ECO:0000256" key="4">
    <source>
        <dbReference type="ARBA" id="ARBA00022475"/>
    </source>
</evidence>
<organism evidence="13 14">
    <name type="scientific">Xylanimonas ulmi</name>
    <dbReference type="NCBI Taxonomy" id="228973"/>
    <lineage>
        <taxon>Bacteria</taxon>
        <taxon>Bacillati</taxon>
        <taxon>Actinomycetota</taxon>
        <taxon>Actinomycetes</taxon>
        <taxon>Micrococcales</taxon>
        <taxon>Promicromonosporaceae</taxon>
        <taxon>Xylanimonas</taxon>
    </lineage>
</organism>
<dbReference type="PANTHER" id="PTHR43141:SF5">
    <property type="entry name" value="CYTOCHROME BD-I UBIQUINOL OXIDASE SUBUNIT 2"/>
    <property type="match status" value="1"/>
</dbReference>
<dbReference type="GO" id="GO:0016682">
    <property type="term" value="F:oxidoreductase activity, acting on diphenols and related substances as donors, oxygen as acceptor"/>
    <property type="evidence" value="ECO:0007669"/>
    <property type="project" value="TreeGrafter"/>
</dbReference>
<dbReference type="GO" id="GO:0009055">
    <property type="term" value="F:electron transfer activity"/>
    <property type="evidence" value="ECO:0007669"/>
    <property type="project" value="TreeGrafter"/>
</dbReference>
<feature type="transmembrane region" description="Helical" evidence="12">
    <location>
        <begin position="122"/>
        <end position="143"/>
    </location>
</feature>
<dbReference type="PIRSF" id="PIRSF000267">
    <property type="entry name" value="Cyt_oxidse_sub2"/>
    <property type="match status" value="1"/>
</dbReference>
<keyword evidence="6 12" id="KW-0812">Transmembrane</keyword>
<keyword evidence="4" id="KW-1003">Cell membrane</keyword>
<keyword evidence="9 12" id="KW-1133">Transmembrane helix</keyword>
<feature type="transmembrane region" description="Helical" evidence="12">
    <location>
        <begin position="90"/>
        <end position="110"/>
    </location>
</feature>
<evidence type="ECO:0000256" key="2">
    <source>
        <dbReference type="ARBA" id="ARBA00007543"/>
    </source>
</evidence>
<dbReference type="InterPro" id="IPR003317">
    <property type="entry name" value="Cyt-d_oxidase_su2"/>
</dbReference>
<feature type="transmembrane region" description="Helical" evidence="12">
    <location>
        <begin position="233"/>
        <end position="254"/>
    </location>
</feature>
<evidence type="ECO:0000256" key="7">
    <source>
        <dbReference type="ARBA" id="ARBA00022723"/>
    </source>
</evidence>
<dbReference type="Pfam" id="PF02322">
    <property type="entry name" value="Cyt_bd_oxida_II"/>
    <property type="match status" value="1"/>
</dbReference>
<comment type="subcellular location">
    <subcellularLocation>
        <location evidence="1">Cell membrane</location>
        <topology evidence="1">Multi-pass membrane protein</topology>
    </subcellularLocation>
</comment>
<gene>
    <name evidence="13" type="ORF">EV386_2230</name>
</gene>
<comment type="caution">
    <text evidence="13">The sequence shown here is derived from an EMBL/GenBank/DDBJ whole genome shotgun (WGS) entry which is preliminary data.</text>
</comment>
<dbReference type="NCBIfam" id="TIGR00203">
    <property type="entry name" value="cydB"/>
    <property type="match status" value="1"/>
</dbReference>
<feature type="transmembrane region" description="Helical" evidence="12">
    <location>
        <begin position="163"/>
        <end position="185"/>
    </location>
</feature>
<evidence type="ECO:0000256" key="1">
    <source>
        <dbReference type="ARBA" id="ARBA00004651"/>
    </source>
</evidence>
<dbReference type="GO" id="GO:0005886">
    <property type="term" value="C:plasma membrane"/>
    <property type="evidence" value="ECO:0007669"/>
    <property type="project" value="UniProtKB-SubCell"/>
</dbReference>
<dbReference type="EMBL" id="SGWX01000001">
    <property type="protein sequence ID" value="RZS61916.1"/>
    <property type="molecule type" value="Genomic_DNA"/>
</dbReference>
<evidence type="ECO:0000256" key="3">
    <source>
        <dbReference type="ARBA" id="ARBA00022448"/>
    </source>
</evidence>
<keyword evidence="8" id="KW-0249">Electron transport</keyword>
<evidence type="ECO:0000313" key="14">
    <source>
        <dbReference type="Proteomes" id="UP000293852"/>
    </source>
</evidence>
<evidence type="ECO:0000256" key="11">
    <source>
        <dbReference type="ARBA" id="ARBA00023136"/>
    </source>
</evidence>
<accession>A0A4Q7M229</accession>
<evidence type="ECO:0000256" key="6">
    <source>
        <dbReference type="ARBA" id="ARBA00022692"/>
    </source>
</evidence>
<comment type="similarity">
    <text evidence="2">Belongs to the cytochrome ubiquinol oxidase subunit 2 family.</text>
</comment>
<dbReference type="PANTHER" id="PTHR43141">
    <property type="entry name" value="CYTOCHROME BD2 SUBUNIT II"/>
    <property type="match status" value="1"/>
</dbReference>
<dbReference type="AlphaFoldDB" id="A0A4Q7M229"/>
<protein>
    <submittedName>
        <fullName evidence="13">Cytochrome bd-I ubiquinol oxidase subunit 2 apoprotein</fullName>
    </submittedName>
</protein>
<feature type="transmembrane region" description="Helical" evidence="12">
    <location>
        <begin position="261"/>
        <end position="284"/>
    </location>
</feature>
<sequence length="361" mass="38839">METSALTILWFVLIAVLWSGYLVLEGFDFGVGMLTSILPAGDERHKESERRVLINTIGPVWDGNEVWLLTAGGATFAAFPEWYATLFEGFYLPLLLILLALILRGVAFEYRGKLARASWVKAFDAAITVGSWLPALLWGVAFANLVRGLELTQDGFAYHYTGGFWALLNPFALLGGVTTLVLFALHGTIYVSLKTSGAIRDRAAALSSRLSVAALVVAGAWAVWAQVAYSRNAWTWAAVVVAALALVAVVWAAWTRRAGLAFIGTAVTLVAAVVLIFGAMYPYALAPLAADGVGLHLATASSTHLTLVIMTWVAVLLTPVVLAYTAWTYWVFRRRLSTADLPAPAALSWSAAKSAFATALR</sequence>
<dbReference type="GO" id="GO:0046872">
    <property type="term" value="F:metal ion binding"/>
    <property type="evidence" value="ECO:0007669"/>
    <property type="project" value="UniProtKB-KW"/>
</dbReference>
<keyword evidence="14" id="KW-1185">Reference proteome</keyword>
<dbReference type="RefSeq" id="WP_130414973.1">
    <property type="nucleotide sequence ID" value="NZ_SGWX01000001.1"/>
</dbReference>
<keyword evidence="5" id="KW-0349">Heme</keyword>
<feature type="transmembrane region" description="Helical" evidence="12">
    <location>
        <begin position="304"/>
        <end position="327"/>
    </location>
</feature>